<feature type="compositionally biased region" description="Basic and acidic residues" evidence="3">
    <location>
        <begin position="216"/>
        <end position="227"/>
    </location>
</feature>
<feature type="region of interest" description="Disordered" evidence="3">
    <location>
        <begin position="194"/>
        <end position="236"/>
    </location>
</feature>
<dbReference type="PANTHER" id="PTHR12301">
    <property type="entry name" value="SAM-DOMAIN, SH3 AND NUCLEAR LOCALIZATION SIGNALS PROTEIN RELATED"/>
    <property type="match status" value="1"/>
</dbReference>
<feature type="compositionally biased region" description="Polar residues" evidence="3">
    <location>
        <begin position="1042"/>
        <end position="1052"/>
    </location>
</feature>
<reference evidence="6 7" key="1">
    <citation type="journal article" date="2014" name="Nat. Commun.">
        <title>Molecular traces of alternative social organization in a termite genome.</title>
        <authorList>
            <person name="Terrapon N."/>
            <person name="Li C."/>
            <person name="Robertson H.M."/>
            <person name="Ji L."/>
            <person name="Meng X."/>
            <person name="Booth W."/>
            <person name="Chen Z."/>
            <person name="Childers C.P."/>
            <person name="Glastad K.M."/>
            <person name="Gokhale K."/>
            <person name="Gowin J."/>
            <person name="Gronenberg W."/>
            <person name="Hermansen R.A."/>
            <person name="Hu H."/>
            <person name="Hunt B.G."/>
            <person name="Huylmans A.K."/>
            <person name="Khalil S.M."/>
            <person name="Mitchell R.D."/>
            <person name="Munoz-Torres M.C."/>
            <person name="Mustard J.A."/>
            <person name="Pan H."/>
            <person name="Reese J.T."/>
            <person name="Scharf M.E."/>
            <person name="Sun F."/>
            <person name="Vogel H."/>
            <person name="Xiao J."/>
            <person name="Yang W."/>
            <person name="Yang Z."/>
            <person name="Yang Z."/>
            <person name="Zhou J."/>
            <person name="Zhu J."/>
            <person name="Brent C.S."/>
            <person name="Elsik C.G."/>
            <person name="Goodisman M.A."/>
            <person name="Liberles D.A."/>
            <person name="Roe R.M."/>
            <person name="Vargo E.L."/>
            <person name="Vilcinskas A."/>
            <person name="Wang J."/>
            <person name="Bornberg-Bauer E."/>
            <person name="Korb J."/>
            <person name="Zhang G."/>
            <person name="Liebig J."/>
        </authorList>
    </citation>
    <scope>NUCLEOTIDE SEQUENCE [LARGE SCALE GENOMIC DNA]</scope>
    <source>
        <tissue evidence="6">Whole organism</tissue>
    </source>
</reference>
<dbReference type="Pfam" id="PF07653">
    <property type="entry name" value="SH3_2"/>
    <property type="match status" value="1"/>
</dbReference>
<dbReference type="InterPro" id="IPR013761">
    <property type="entry name" value="SAM/pointed_sf"/>
</dbReference>
<dbReference type="STRING" id="136037.A0A067RWN1"/>
<accession>A0A067RWN1</accession>
<proteinExistence type="predicted"/>
<feature type="region of interest" description="Disordered" evidence="3">
    <location>
        <begin position="649"/>
        <end position="691"/>
    </location>
</feature>
<feature type="compositionally biased region" description="Polar residues" evidence="3">
    <location>
        <begin position="392"/>
        <end position="407"/>
    </location>
</feature>
<keyword evidence="7" id="KW-1185">Reference proteome</keyword>
<evidence type="ECO:0000313" key="6">
    <source>
        <dbReference type="EMBL" id="KDR24319.1"/>
    </source>
</evidence>
<dbReference type="SUPFAM" id="SSF47769">
    <property type="entry name" value="SAM/Pointed domain"/>
    <property type="match status" value="1"/>
</dbReference>
<feature type="compositionally biased region" description="Low complexity" evidence="3">
    <location>
        <begin position="374"/>
        <end position="391"/>
    </location>
</feature>
<dbReference type="InterPro" id="IPR001452">
    <property type="entry name" value="SH3_domain"/>
</dbReference>
<feature type="compositionally biased region" description="Polar residues" evidence="3">
    <location>
        <begin position="605"/>
        <end position="623"/>
    </location>
</feature>
<evidence type="ECO:0000256" key="2">
    <source>
        <dbReference type="PROSITE-ProRule" id="PRU00192"/>
    </source>
</evidence>
<feature type="domain" description="SAM" evidence="5">
    <location>
        <begin position="516"/>
        <end position="580"/>
    </location>
</feature>
<dbReference type="SUPFAM" id="SSF50044">
    <property type="entry name" value="SH3-domain"/>
    <property type="match status" value="1"/>
</dbReference>
<protein>
    <submittedName>
        <fullName evidence="6">SAM and SH3 domain-containing protein 3</fullName>
    </submittedName>
</protein>
<dbReference type="PANTHER" id="PTHR12301:SF10">
    <property type="match status" value="1"/>
</dbReference>
<feature type="compositionally biased region" description="Low complexity" evidence="3">
    <location>
        <begin position="990"/>
        <end position="1000"/>
    </location>
</feature>
<evidence type="ECO:0000313" key="7">
    <source>
        <dbReference type="Proteomes" id="UP000027135"/>
    </source>
</evidence>
<dbReference type="InterPro" id="IPR036028">
    <property type="entry name" value="SH3-like_dom_sf"/>
</dbReference>
<evidence type="ECO:0000256" key="1">
    <source>
        <dbReference type="ARBA" id="ARBA00022443"/>
    </source>
</evidence>
<dbReference type="OMA" id="RIHQPEH"/>
<organism evidence="6 7">
    <name type="scientific">Zootermopsis nevadensis</name>
    <name type="common">Dampwood termite</name>
    <dbReference type="NCBI Taxonomy" id="136037"/>
    <lineage>
        <taxon>Eukaryota</taxon>
        <taxon>Metazoa</taxon>
        <taxon>Ecdysozoa</taxon>
        <taxon>Arthropoda</taxon>
        <taxon>Hexapoda</taxon>
        <taxon>Insecta</taxon>
        <taxon>Pterygota</taxon>
        <taxon>Neoptera</taxon>
        <taxon>Polyneoptera</taxon>
        <taxon>Dictyoptera</taxon>
        <taxon>Blattodea</taxon>
        <taxon>Blattoidea</taxon>
        <taxon>Termitoidae</taxon>
        <taxon>Termopsidae</taxon>
        <taxon>Zootermopsis</taxon>
    </lineage>
</organism>
<dbReference type="SMART" id="SM00326">
    <property type="entry name" value="SH3"/>
    <property type="match status" value="1"/>
</dbReference>
<dbReference type="InterPro" id="IPR001660">
    <property type="entry name" value="SAM"/>
</dbReference>
<dbReference type="Proteomes" id="UP000027135">
    <property type="component" value="Unassembled WGS sequence"/>
</dbReference>
<name>A0A067RWN1_ZOONE</name>
<feature type="region of interest" description="Disordered" evidence="3">
    <location>
        <begin position="348"/>
        <end position="419"/>
    </location>
</feature>
<dbReference type="InterPro" id="IPR051725">
    <property type="entry name" value="SAM-SH3_domain_protein"/>
</dbReference>
<feature type="region of interest" description="Disordered" evidence="3">
    <location>
        <begin position="1036"/>
        <end position="1065"/>
    </location>
</feature>
<evidence type="ECO:0000259" key="4">
    <source>
        <dbReference type="PROSITE" id="PS50002"/>
    </source>
</evidence>
<gene>
    <name evidence="6" type="ORF">L798_04806</name>
</gene>
<dbReference type="AlphaFoldDB" id="A0A067RWN1"/>
<feature type="domain" description="SH3" evidence="4">
    <location>
        <begin position="427"/>
        <end position="488"/>
    </location>
</feature>
<dbReference type="Gene3D" id="2.30.30.40">
    <property type="entry name" value="SH3 Domains"/>
    <property type="match status" value="1"/>
</dbReference>
<dbReference type="EMBL" id="KK852417">
    <property type="protein sequence ID" value="KDR24319.1"/>
    <property type="molecule type" value="Genomic_DNA"/>
</dbReference>
<dbReference type="Gene3D" id="1.10.150.50">
    <property type="entry name" value="Transcription Factor, Ets-1"/>
    <property type="match status" value="1"/>
</dbReference>
<keyword evidence="1 2" id="KW-0728">SH3 domain</keyword>
<dbReference type="eggNOG" id="KOG4384">
    <property type="taxonomic scope" value="Eukaryota"/>
</dbReference>
<dbReference type="InParanoid" id="A0A067RWN1"/>
<evidence type="ECO:0000259" key="5">
    <source>
        <dbReference type="PROSITE" id="PS50105"/>
    </source>
</evidence>
<feature type="region of interest" description="Disordered" evidence="3">
    <location>
        <begin position="579"/>
        <end position="623"/>
    </location>
</feature>
<feature type="compositionally biased region" description="Polar residues" evidence="3">
    <location>
        <begin position="285"/>
        <end position="298"/>
    </location>
</feature>
<evidence type="ECO:0000256" key="3">
    <source>
        <dbReference type="SAM" id="MobiDB-lite"/>
    </source>
</evidence>
<feature type="compositionally biased region" description="Acidic residues" evidence="3">
    <location>
        <begin position="582"/>
        <end position="591"/>
    </location>
</feature>
<feature type="region of interest" description="Disordered" evidence="3">
    <location>
        <begin position="285"/>
        <end position="327"/>
    </location>
</feature>
<dbReference type="PROSITE" id="PS50105">
    <property type="entry name" value="SAM_DOMAIN"/>
    <property type="match status" value="1"/>
</dbReference>
<sequence length="1065" mass="113059">MAESMLPSVVDPRDYDHIRFMQMNGGTGNNFEETIHRLKVQEVLKKRERFHKEHEEILRDIRQGLLQIGREGLRTALSGDDTYMYDDDARCSGIGPHWYDEPPYESDPEDFLMGTNAGHPVPISSIQNGRVCFTLDLRTEPRGEGVISLRTAGDISIPRDPSINGSGAWLHHAHGIGITRGSSLTPRGSARRGLLVPQSGPYPATIIPLGGGSGPHMRDAQGDRESGDYASSDVQSIGSRLSTMSIDTSKSEQLEGHCISSPAYLSAHGGKGRPFRKLVAYTSRSSASEEGLSPSQSSDYEDQEDFESIKQPNTTHGAGESGGCRTGVSLVGRMRGLRQDVQKKICQLRASGPNPTPPAPAPSLADGSERRGEVLPSASSVESLPSGSGSSTQALVPTAGSNHSSLSAEDRDSSPVTVPVPTTIVGPIIGKARAIVDYTPSPYDKDALKFKKGDIIDVVSKNASGLWRGVLHNRIGNFKFINVELLSDKMCQRVTGVRQRSGGKYSGRHCGSGARGRPHSVEELLQRMNLEEHISVFVLNGYEDLELFEDLEGEDLDYLGISNPEHRAKILTAVQLLHDYDSPDSPEDTDGDGPASSSADEDAGSVSQHSECSALQQKQHPLDVSKSSFQRLQFPRDSGCYDSATADTKERLHSHHHHHHHKKPVPTGSTLQHHHHHKSCRSSSSKCGKDGRDQVKEGCVSLLRPQGGCTLRTRSNREIPNNLDSGLITPLQHPLLHQCSSGNGGGVGVGTAEGSELQYRGGSSKLQGVLSDVDSSKQGMVLKSPLPQQQSFLPNIPVTSSGTSASSITHLPSGDFTGIKGGGRSLISASSVSTSISSSSPIRTCTGSFGAEFKTDSYVVARGKLVTVESCRKAGSPLTSSPVGSLRCNSKQQVLDSPGKKRSPSNTFSAVATNASATDVLPQVASSPSPSAGADSGTVIISEDPCETNAKLTVVKYVVGGSSDLGLGCESGNVMGVGRSGCCLSEKSSDSGVSSSSLSSANPKENCSRKEGRAIASNNVGQSVVESPTRGFGNYGSCIASHRSSPTTNTNKGLVLQGSDKNTYQ</sequence>
<feature type="region of interest" description="Disordered" evidence="3">
    <location>
        <begin position="989"/>
        <end position="1013"/>
    </location>
</feature>
<dbReference type="SMART" id="SM00454">
    <property type="entry name" value="SAM"/>
    <property type="match status" value="1"/>
</dbReference>
<feature type="compositionally biased region" description="Basic residues" evidence="3">
    <location>
        <begin position="652"/>
        <end position="664"/>
    </location>
</feature>
<dbReference type="FunCoup" id="A0A067RWN1">
    <property type="interactions" value="16"/>
</dbReference>
<dbReference type="Pfam" id="PF00536">
    <property type="entry name" value="SAM_1"/>
    <property type="match status" value="1"/>
</dbReference>
<dbReference type="PROSITE" id="PS50002">
    <property type="entry name" value="SH3"/>
    <property type="match status" value="1"/>
</dbReference>